<sequence length="219" mass="24257">MLHGPSHAAPLKRMQRTQHRKPTPIKAHLNRRLKRRAQVAVAARAGIRQARAHQAPLTRPAVRNAREGASLSNQKQCKSTALDKQQQAHPSICPVEHDASPLFLCGVTTTHLFAPPPTCAVLFAPPPTYVVLFAPPPTYVVLFRGTFHHRVSPSETFQRAPTTCIREYPTLSSGSSETSNEHRNIQATMPTNSRCPKDNSLSRQSGVRSITRTTHTIFE</sequence>
<gene>
    <name evidence="2" type="ORF">MIMGU_mgv11b019762mg</name>
</gene>
<feature type="region of interest" description="Disordered" evidence="1">
    <location>
        <begin position="1"/>
        <end position="22"/>
    </location>
</feature>
<dbReference type="EMBL" id="KI630923">
    <property type="protein sequence ID" value="EYU31653.1"/>
    <property type="molecule type" value="Genomic_DNA"/>
</dbReference>
<keyword evidence="3" id="KW-1185">Reference proteome</keyword>
<feature type="region of interest" description="Disordered" evidence="1">
    <location>
        <begin position="169"/>
        <end position="219"/>
    </location>
</feature>
<accession>A0A022QWE7</accession>
<reference evidence="2 3" key="1">
    <citation type="journal article" date="2013" name="Proc. Natl. Acad. Sci. U.S.A.">
        <title>Fine-scale variation in meiotic recombination in Mimulus inferred from population shotgun sequencing.</title>
        <authorList>
            <person name="Hellsten U."/>
            <person name="Wright K.M."/>
            <person name="Jenkins J."/>
            <person name="Shu S."/>
            <person name="Yuan Y."/>
            <person name="Wessler S.R."/>
            <person name="Schmutz J."/>
            <person name="Willis J.H."/>
            <person name="Rokhsar D.S."/>
        </authorList>
    </citation>
    <scope>NUCLEOTIDE SEQUENCE [LARGE SCALE GENOMIC DNA]</scope>
    <source>
        <strain evidence="3">cv. DUN x IM62</strain>
    </source>
</reference>
<dbReference type="AlphaFoldDB" id="A0A022QWE7"/>
<evidence type="ECO:0000313" key="3">
    <source>
        <dbReference type="Proteomes" id="UP000030748"/>
    </source>
</evidence>
<dbReference type="Proteomes" id="UP000030748">
    <property type="component" value="Unassembled WGS sequence"/>
</dbReference>
<feature type="compositionally biased region" description="Basic residues" evidence="1">
    <location>
        <begin position="13"/>
        <end position="22"/>
    </location>
</feature>
<feature type="compositionally biased region" description="Polar residues" evidence="1">
    <location>
        <begin position="185"/>
        <end position="219"/>
    </location>
</feature>
<proteinExistence type="predicted"/>
<organism evidence="2 3">
    <name type="scientific">Erythranthe guttata</name>
    <name type="common">Yellow monkey flower</name>
    <name type="synonym">Mimulus guttatus</name>
    <dbReference type="NCBI Taxonomy" id="4155"/>
    <lineage>
        <taxon>Eukaryota</taxon>
        <taxon>Viridiplantae</taxon>
        <taxon>Streptophyta</taxon>
        <taxon>Embryophyta</taxon>
        <taxon>Tracheophyta</taxon>
        <taxon>Spermatophyta</taxon>
        <taxon>Magnoliopsida</taxon>
        <taxon>eudicotyledons</taxon>
        <taxon>Gunneridae</taxon>
        <taxon>Pentapetalae</taxon>
        <taxon>asterids</taxon>
        <taxon>lamiids</taxon>
        <taxon>Lamiales</taxon>
        <taxon>Phrymaceae</taxon>
        <taxon>Erythranthe</taxon>
    </lineage>
</organism>
<evidence type="ECO:0000256" key="1">
    <source>
        <dbReference type="SAM" id="MobiDB-lite"/>
    </source>
</evidence>
<protein>
    <submittedName>
        <fullName evidence="2">Uncharacterized protein</fullName>
    </submittedName>
</protein>
<evidence type="ECO:0000313" key="2">
    <source>
        <dbReference type="EMBL" id="EYU31653.1"/>
    </source>
</evidence>
<name>A0A022QWE7_ERYGU</name>